<organism evidence="1 2">
    <name type="scientific">Owenia fusiformis</name>
    <name type="common">Polychaete worm</name>
    <dbReference type="NCBI Taxonomy" id="6347"/>
    <lineage>
        <taxon>Eukaryota</taxon>
        <taxon>Metazoa</taxon>
        <taxon>Spiralia</taxon>
        <taxon>Lophotrochozoa</taxon>
        <taxon>Annelida</taxon>
        <taxon>Polychaeta</taxon>
        <taxon>Sedentaria</taxon>
        <taxon>Canalipalpata</taxon>
        <taxon>Sabellida</taxon>
        <taxon>Oweniida</taxon>
        <taxon>Oweniidae</taxon>
        <taxon>Owenia</taxon>
    </lineage>
</organism>
<evidence type="ECO:0000313" key="2">
    <source>
        <dbReference type="Proteomes" id="UP000749559"/>
    </source>
</evidence>
<keyword evidence="2" id="KW-1185">Reference proteome</keyword>
<sequence length="344" mass="39378">MNTIRQGKEFGAHKQPWGSPVGSNIVDEKLFYIRHRSVIMNTLWYLKQFVLLMSALWIPSSIYIIRDQHKAIANINQVLKIPIAQKKTIQRLCRNVISNYDIVKRKTERNKEEKISSLTDQREVITNLLWLAVGICGLFIIVSIKMFATKARIKSEDKVASSSKSGGRKRKIRVETVNQGIDYVIFTFTRNTERFLKTPRCAMMTQLKQLPCFAEKLVQEIYIPDNPELGPLETSLGNVKGCICVYEYNDRDIILELPTDLETKKRDSIALLIKASNASGLRLLVVYMFDPRSSKLWDGEIYNTLIGQTYGNDILKGVANAGQFISINKEFIKLQLDQIQTILQ</sequence>
<protein>
    <submittedName>
        <fullName evidence="1">Uncharacterized protein</fullName>
    </submittedName>
</protein>
<dbReference type="EMBL" id="CAIIXF020000011">
    <property type="protein sequence ID" value="CAH1798498.1"/>
    <property type="molecule type" value="Genomic_DNA"/>
</dbReference>
<dbReference type="AlphaFoldDB" id="A0A8J1TF40"/>
<accession>A0A8J1TF40</accession>
<dbReference type="Proteomes" id="UP000749559">
    <property type="component" value="Unassembled WGS sequence"/>
</dbReference>
<evidence type="ECO:0000313" key="1">
    <source>
        <dbReference type="EMBL" id="CAH1798498.1"/>
    </source>
</evidence>
<name>A0A8J1TF40_OWEFU</name>
<proteinExistence type="predicted"/>
<comment type="caution">
    <text evidence="1">The sequence shown here is derived from an EMBL/GenBank/DDBJ whole genome shotgun (WGS) entry which is preliminary data.</text>
</comment>
<reference evidence="1" key="1">
    <citation type="submission" date="2022-03" db="EMBL/GenBank/DDBJ databases">
        <authorList>
            <person name="Martin C."/>
        </authorList>
    </citation>
    <scope>NUCLEOTIDE SEQUENCE</scope>
</reference>
<gene>
    <name evidence="1" type="ORF">OFUS_LOCUS22641</name>
</gene>